<dbReference type="SUPFAM" id="SSF49879">
    <property type="entry name" value="SMAD/FHA domain"/>
    <property type="match status" value="1"/>
</dbReference>
<keyword evidence="1" id="KW-1133">Transmembrane helix</keyword>
<dbReference type="InterPro" id="IPR008984">
    <property type="entry name" value="SMAD_FHA_dom_sf"/>
</dbReference>
<gene>
    <name evidence="2" type="ORF">IAB44_15440</name>
</gene>
<dbReference type="EMBL" id="DVIQ01000105">
    <property type="protein sequence ID" value="HIS32918.1"/>
    <property type="molecule type" value="Genomic_DNA"/>
</dbReference>
<name>A0A9D1EVU5_9FIRM</name>
<dbReference type="AlphaFoldDB" id="A0A9D1EVU5"/>
<comment type="caution">
    <text evidence="2">The sequence shown here is derived from an EMBL/GenBank/DDBJ whole genome shotgun (WGS) entry which is preliminary data.</text>
</comment>
<dbReference type="Gene3D" id="2.60.200.20">
    <property type="match status" value="1"/>
</dbReference>
<organism evidence="2 3">
    <name type="scientific">Candidatus Limivivens intestinipullorum</name>
    <dbReference type="NCBI Taxonomy" id="2840858"/>
    <lineage>
        <taxon>Bacteria</taxon>
        <taxon>Bacillati</taxon>
        <taxon>Bacillota</taxon>
        <taxon>Clostridia</taxon>
        <taxon>Lachnospirales</taxon>
        <taxon>Lachnospiraceae</taxon>
        <taxon>Lachnospiraceae incertae sedis</taxon>
        <taxon>Candidatus Limivivens</taxon>
    </lineage>
</organism>
<reference evidence="2" key="2">
    <citation type="journal article" date="2021" name="PeerJ">
        <title>Extensive microbial diversity within the chicken gut microbiome revealed by metagenomics and culture.</title>
        <authorList>
            <person name="Gilroy R."/>
            <person name="Ravi A."/>
            <person name="Getino M."/>
            <person name="Pursley I."/>
            <person name="Horton D.L."/>
            <person name="Alikhan N.F."/>
            <person name="Baker D."/>
            <person name="Gharbi K."/>
            <person name="Hall N."/>
            <person name="Watson M."/>
            <person name="Adriaenssens E.M."/>
            <person name="Foster-Nyarko E."/>
            <person name="Jarju S."/>
            <person name="Secka A."/>
            <person name="Antonio M."/>
            <person name="Oren A."/>
            <person name="Chaudhuri R.R."/>
            <person name="La Ragione R."/>
            <person name="Hildebrand F."/>
            <person name="Pallen M.J."/>
        </authorList>
    </citation>
    <scope>NUCLEOTIDE SEQUENCE</scope>
    <source>
        <strain evidence="2">CHK190-19873</strain>
    </source>
</reference>
<reference evidence="2" key="1">
    <citation type="submission" date="2020-10" db="EMBL/GenBank/DDBJ databases">
        <authorList>
            <person name="Gilroy R."/>
        </authorList>
    </citation>
    <scope>NUCLEOTIDE SEQUENCE</scope>
    <source>
        <strain evidence="2">CHK190-19873</strain>
    </source>
</reference>
<evidence type="ECO:0000313" key="3">
    <source>
        <dbReference type="Proteomes" id="UP000823935"/>
    </source>
</evidence>
<evidence type="ECO:0000313" key="2">
    <source>
        <dbReference type="EMBL" id="HIS32918.1"/>
    </source>
</evidence>
<feature type="transmembrane region" description="Helical" evidence="1">
    <location>
        <begin position="106"/>
        <end position="131"/>
    </location>
</feature>
<feature type="transmembrane region" description="Helical" evidence="1">
    <location>
        <begin position="81"/>
        <end position="99"/>
    </location>
</feature>
<feature type="transmembrane region" description="Helical" evidence="1">
    <location>
        <begin position="171"/>
        <end position="190"/>
    </location>
</feature>
<accession>A0A9D1EVU5</accession>
<dbReference type="Proteomes" id="UP000823935">
    <property type="component" value="Unassembled WGS sequence"/>
</dbReference>
<keyword evidence="1" id="KW-0472">Membrane</keyword>
<protein>
    <submittedName>
        <fullName evidence="2">FHA domain-containing protein</fullName>
    </submittedName>
</protein>
<keyword evidence="1" id="KW-0812">Transmembrane</keyword>
<feature type="transmembrane region" description="Helical" evidence="1">
    <location>
        <begin position="7"/>
        <end position="27"/>
    </location>
</feature>
<proteinExistence type="predicted"/>
<evidence type="ECO:0000256" key="1">
    <source>
        <dbReference type="SAM" id="Phobius"/>
    </source>
</evidence>
<sequence length="392" mass="43097">MKGKELFNVLILCCCLLILSGSFLPYVSVNFENTNAGWAARSVIQEQLPEMFDQETGTFSATAVDIIASMQTENRGGVAKWWFIATMFLNLLSVLCLLIRRNVKYVLIILLDLMQIALWFGGIFLVLPWVLVRLSGISTTSFTDASLFGLTRVTEIMEIRSQLVHGMRLGYWMPYFFAILSVILCVAALLKKPGVSKRAEKNRPMEWNEGPYRKEPGNAGAAPYRAEYGNAGPEGYRPEHENAGPEGYRGEPGDIGSVPYRDAPGNMGSDAYRGEPVNVGSAPYRPESGIAPGITCVEGPYAGSHADMDPEEEMIVGSDEEACSLVIISDLVEGRHCAVRFDARKNAYQVKSLEPAVTTVIGIGQVENDIWLPLERGTCVKLGADENILRLD</sequence>